<sequence>MKRRILTPLSATLFSLFISTSLIAASPAQNTDSTIKIEAEYMSEQQSLADYRQFYIQPFDLTDTKIIPAPWLDQKNFRWDIPKKNIKQLQTMFKQSIKAGIEANSDYAVVDDEQAGVLVINVSIISFTPYADRKDTELLTKGSGEIRLLLQLRDGATGKLIYLLEGTEETGEDYQPNTDVARLQDADKLFHIWGKHLRQLLDSAQQ</sequence>
<keyword evidence="3" id="KW-1185">Reference proteome</keyword>
<accession>A0ABM9AD81</accession>
<evidence type="ECO:0000256" key="1">
    <source>
        <dbReference type="SAM" id="SignalP"/>
    </source>
</evidence>
<evidence type="ECO:0000313" key="3">
    <source>
        <dbReference type="Proteomes" id="UP000838100"/>
    </source>
</evidence>
<dbReference type="RefSeq" id="WP_237443629.1">
    <property type="nucleotide sequence ID" value="NZ_CAKLPX010000001.1"/>
</dbReference>
<organism evidence="2 3">
    <name type="scientific">Sinobacterium norvegicum</name>
    <dbReference type="NCBI Taxonomy" id="1641715"/>
    <lineage>
        <taxon>Bacteria</taxon>
        <taxon>Pseudomonadati</taxon>
        <taxon>Pseudomonadota</taxon>
        <taxon>Gammaproteobacteria</taxon>
        <taxon>Cellvibrionales</taxon>
        <taxon>Spongiibacteraceae</taxon>
        <taxon>Sinobacterium</taxon>
    </lineage>
</organism>
<protein>
    <recommendedName>
        <fullName evidence="4">DUF3313 domain-containing protein</fullName>
    </recommendedName>
</protein>
<feature type="signal peptide" evidence="1">
    <location>
        <begin position="1"/>
        <end position="24"/>
    </location>
</feature>
<name>A0ABM9AD81_9GAMM</name>
<evidence type="ECO:0000313" key="2">
    <source>
        <dbReference type="EMBL" id="CAH0990964.1"/>
    </source>
</evidence>
<evidence type="ECO:0008006" key="4">
    <source>
        <dbReference type="Google" id="ProtNLM"/>
    </source>
</evidence>
<keyword evidence="1" id="KW-0732">Signal</keyword>
<comment type="caution">
    <text evidence="2">The sequence shown here is derived from an EMBL/GenBank/DDBJ whole genome shotgun (WGS) entry which is preliminary data.</text>
</comment>
<dbReference type="Proteomes" id="UP000838100">
    <property type="component" value="Unassembled WGS sequence"/>
</dbReference>
<reference evidence="2" key="1">
    <citation type="submission" date="2021-12" db="EMBL/GenBank/DDBJ databases">
        <authorList>
            <person name="Rodrigo-Torres L."/>
            <person name="Arahal R. D."/>
            <person name="Lucena T."/>
        </authorList>
    </citation>
    <scope>NUCLEOTIDE SEQUENCE</scope>
    <source>
        <strain evidence="2">CECT 8267</strain>
    </source>
</reference>
<feature type="chain" id="PRO_5045390729" description="DUF3313 domain-containing protein" evidence="1">
    <location>
        <begin position="25"/>
        <end position="206"/>
    </location>
</feature>
<dbReference type="EMBL" id="CAKLPX010000001">
    <property type="protein sequence ID" value="CAH0990964.1"/>
    <property type="molecule type" value="Genomic_DNA"/>
</dbReference>
<proteinExistence type="predicted"/>
<gene>
    <name evidence="2" type="ORF">SIN8267_01065</name>
</gene>